<protein>
    <submittedName>
        <fullName evidence="2">Uncharacterized protein</fullName>
    </submittedName>
</protein>
<feature type="compositionally biased region" description="Low complexity" evidence="1">
    <location>
        <begin position="67"/>
        <end position="79"/>
    </location>
</feature>
<feature type="compositionally biased region" description="Pro residues" evidence="1">
    <location>
        <begin position="113"/>
        <end position="125"/>
    </location>
</feature>
<accession>A0A5N8WPH3</accession>
<dbReference type="AlphaFoldDB" id="A0A5N8WPH3"/>
<gene>
    <name evidence="2" type="ORF">FPZ41_12385</name>
</gene>
<evidence type="ECO:0000313" key="3">
    <source>
        <dbReference type="Proteomes" id="UP000373149"/>
    </source>
</evidence>
<name>A0A5N8WPH3_9ACTN</name>
<dbReference type="EMBL" id="VMNX01000034">
    <property type="protein sequence ID" value="MPY49330.1"/>
    <property type="molecule type" value="Genomic_DNA"/>
</dbReference>
<sequence>MSCSHAEGCPLFPLLRASLRGWRNYYCDSEGQWHSCARYQMALTGERVPISLLPNGAQARHLEDMAGADPSGAAAQSAATRSPEPSGPVPATPETMAQFGSSAPPDPAWHHQPSPPAQSPQPSGHPTPRTHHASSKRGWWAQITDWMKGPA</sequence>
<organism evidence="2 3">
    <name type="scientific">Streptomyces acidicola</name>
    <dbReference type="NCBI Taxonomy" id="2596892"/>
    <lineage>
        <taxon>Bacteria</taxon>
        <taxon>Bacillati</taxon>
        <taxon>Actinomycetota</taxon>
        <taxon>Actinomycetes</taxon>
        <taxon>Kitasatosporales</taxon>
        <taxon>Streptomycetaceae</taxon>
        <taxon>Streptomyces</taxon>
    </lineage>
</organism>
<reference evidence="2 3" key="1">
    <citation type="submission" date="2019-09" db="EMBL/GenBank/DDBJ databases">
        <authorList>
            <person name="Duangmal K."/>
            <person name="Teo W.F.A."/>
            <person name="Lipun K."/>
        </authorList>
    </citation>
    <scope>NUCLEOTIDE SEQUENCE [LARGE SCALE GENOMIC DNA]</scope>
    <source>
        <strain evidence="2 3">K1PN6</strain>
    </source>
</reference>
<evidence type="ECO:0000256" key="1">
    <source>
        <dbReference type="SAM" id="MobiDB-lite"/>
    </source>
</evidence>
<feature type="region of interest" description="Disordered" evidence="1">
    <location>
        <begin position="59"/>
        <end position="151"/>
    </location>
</feature>
<comment type="caution">
    <text evidence="2">The sequence shown here is derived from an EMBL/GenBank/DDBJ whole genome shotgun (WGS) entry which is preliminary data.</text>
</comment>
<keyword evidence="3" id="KW-1185">Reference proteome</keyword>
<proteinExistence type="predicted"/>
<dbReference type="Proteomes" id="UP000373149">
    <property type="component" value="Unassembled WGS sequence"/>
</dbReference>
<evidence type="ECO:0000313" key="2">
    <source>
        <dbReference type="EMBL" id="MPY49330.1"/>
    </source>
</evidence>